<dbReference type="InterPro" id="IPR056398">
    <property type="entry name" value="Tudor_Coilin"/>
</dbReference>
<name>A0ABP1P5F5_XYLVO</name>
<dbReference type="Pfam" id="PF23086">
    <property type="entry name" value="Tudor_Coilin"/>
    <property type="match status" value="1"/>
</dbReference>
<comment type="caution">
    <text evidence="4">The sequence shown here is derived from an EMBL/GenBank/DDBJ whole genome shotgun (WGS) entry which is preliminary data.</text>
</comment>
<evidence type="ECO:0000313" key="4">
    <source>
        <dbReference type="EMBL" id="CAL7947738.1"/>
    </source>
</evidence>
<feature type="compositionally biased region" description="Basic and acidic residues" evidence="1">
    <location>
        <begin position="105"/>
        <end position="118"/>
    </location>
</feature>
<gene>
    <name evidence="4" type="ORF">XYLVIOL_LOCUS8491</name>
</gene>
<dbReference type="PANTHER" id="PTHR15197:SF0">
    <property type="entry name" value="COILIN"/>
    <property type="match status" value="1"/>
</dbReference>
<organism evidence="4 5">
    <name type="scientific">Xylocopa violacea</name>
    <name type="common">Violet carpenter bee</name>
    <name type="synonym">Apis violacea</name>
    <dbReference type="NCBI Taxonomy" id="135666"/>
    <lineage>
        <taxon>Eukaryota</taxon>
        <taxon>Metazoa</taxon>
        <taxon>Ecdysozoa</taxon>
        <taxon>Arthropoda</taxon>
        <taxon>Hexapoda</taxon>
        <taxon>Insecta</taxon>
        <taxon>Pterygota</taxon>
        <taxon>Neoptera</taxon>
        <taxon>Endopterygota</taxon>
        <taxon>Hymenoptera</taxon>
        <taxon>Apocrita</taxon>
        <taxon>Aculeata</taxon>
        <taxon>Apoidea</taxon>
        <taxon>Anthophila</taxon>
        <taxon>Apidae</taxon>
        <taxon>Xylocopa</taxon>
        <taxon>Xylocopa</taxon>
    </lineage>
</organism>
<accession>A0ABP1P5F5</accession>
<dbReference type="InterPro" id="IPR024822">
    <property type="entry name" value="Coilin"/>
</dbReference>
<feature type="domain" description="Coilin N-terminal" evidence="2">
    <location>
        <begin position="11"/>
        <end position="124"/>
    </location>
</feature>
<evidence type="ECO:0000259" key="3">
    <source>
        <dbReference type="Pfam" id="PF23086"/>
    </source>
</evidence>
<evidence type="ECO:0000313" key="5">
    <source>
        <dbReference type="Proteomes" id="UP001642520"/>
    </source>
</evidence>
<dbReference type="PANTHER" id="PTHR15197">
    <property type="entry name" value="COILIN P80"/>
    <property type="match status" value="1"/>
</dbReference>
<dbReference type="EMBL" id="CAXAJV020001296">
    <property type="protein sequence ID" value="CAL7947738.1"/>
    <property type="molecule type" value="Genomic_DNA"/>
</dbReference>
<protein>
    <recommendedName>
        <fullName evidence="6">Coilin</fullName>
    </recommendedName>
</protein>
<proteinExistence type="predicted"/>
<evidence type="ECO:0000259" key="2">
    <source>
        <dbReference type="Pfam" id="PF15862"/>
    </source>
</evidence>
<sequence>MSRSNFRIKLDLCKFYSDVRRFCWIFIDGTKTSKVAHMKHHITGLFNIKEPFHLLLNETEYLPPNEDIRILKENETILVSPGSGLKNELDSPVNIVTLEEDRVRQEAENSSVKSERTRSSVHHKQLQTNLPLMLSSPIQEIVSSDTPTNNFLHESSEISTMSCEIEDSEINSIVESKTVDTSIIEEHNIKENIMAYPKRKRVRHKKKKKAQAEQLITNEEENKLKKPKIINTCIVSGKHIRFDNLSNGEIAEDQITHSEVVNGSDTTEEPSQKLANLLSLGKSSVPLTFTNTRIKEEVKVERMSDEETHFNASSEKALKRIATITVSKERKALNELIEDVEILTAKPQLKDTIAFKMLKIGADYTPQVSDFIVGEVISFCSETSVYTLKISHGISEVQVPVGKFTITEEEEEVVLDDTITINYAQIMEPRLISTCILDIMINSVNCI</sequence>
<evidence type="ECO:0008006" key="6">
    <source>
        <dbReference type="Google" id="ProtNLM"/>
    </source>
</evidence>
<evidence type="ECO:0000256" key="1">
    <source>
        <dbReference type="SAM" id="MobiDB-lite"/>
    </source>
</evidence>
<feature type="region of interest" description="Disordered" evidence="1">
    <location>
        <begin position="105"/>
        <end position="125"/>
    </location>
</feature>
<dbReference type="Pfam" id="PF15862">
    <property type="entry name" value="Coilin_N"/>
    <property type="match status" value="1"/>
</dbReference>
<dbReference type="InterPro" id="IPR031722">
    <property type="entry name" value="Coilin_N"/>
</dbReference>
<feature type="domain" description="Coilin tudor" evidence="3">
    <location>
        <begin position="339"/>
        <end position="433"/>
    </location>
</feature>
<keyword evidence="5" id="KW-1185">Reference proteome</keyword>
<dbReference type="Proteomes" id="UP001642520">
    <property type="component" value="Unassembled WGS sequence"/>
</dbReference>
<reference evidence="4 5" key="1">
    <citation type="submission" date="2024-08" db="EMBL/GenBank/DDBJ databases">
        <authorList>
            <person name="Will J Nash"/>
            <person name="Angela Man"/>
            <person name="Seanna McTaggart"/>
            <person name="Kendall Baker"/>
            <person name="Tom Barker"/>
            <person name="Leah Catchpole"/>
            <person name="Alex Durrant"/>
            <person name="Karim Gharbi"/>
            <person name="Naomi Irish"/>
            <person name="Gemy Kaithakottil"/>
            <person name="Debby Ku"/>
            <person name="Aaliyah Providence"/>
            <person name="Felix Shaw"/>
            <person name="David Swarbreck"/>
            <person name="Chris Watkins"/>
            <person name="Ann M. McCartney"/>
            <person name="Giulio Formenti"/>
            <person name="Alice Mouton"/>
            <person name="Noel Vella"/>
            <person name="Bjorn M von Reumont"/>
            <person name="Adriana Vella"/>
            <person name="Wilfried Haerty"/>
        </authorList>
    </citation>
    <scope>NUCLEOTIDE SEQUENCE [LARGE SCALE GENOMIC DNA]</scope>
</reference>